<reference evidence="3 4" key="1">
    <citation type="journal article" date="2017" name="Sci. Rep.">
        <title>Revealing the Saline Adaptation Strategies of the Halophilic Bacterium Halomonas beimenensis through High-throughput Omics and Transposon Mutagenesis Approaches.</title>
        <authorList>
            <person name="Chen Y.H."/>
            <person name="Lin S.S."/>
            <person name="Shyu Y.T."/>
        </authorList>
    </citation>
    <scope>NUCLEOTIDE SEQUENCE [LARGE SCALE GENOMIC DNA]</scope>
    <source>
        <strain evidence="3 4">NTU-111</strain>
    </source>
</reference>
<feature type="compositionally biased region" description="Basic and acidic residues" evidence="1">
    <location>
        <begin position="42"/>
        <end position="53"/>
    </location>
</feature>
<proteinExistence type="predicted"/>
<evidence type="ECO:0000256" key="1">
    <source>
        <dbReference type="SAM" id="MobiDB-lite"/>
    </source>
</evidence>
<accession>A0A291P8Y0</accession>
<feature type="signal peptide" evidence="2">
    <location>
        <begin position="1"/>
        <end position="17"/>
    </location>
</feature>
<sequence>MGLVVVVALLLSGHSLAAMEQTGQASTSRNSVSTTTLADVLQRNDHHCQHDEGPDSSAWGLAHGKRQEPQGDGGPAIGMATPCPHLLTAVIGKPSPPARSTPLPLFLLTQRLRP</sequence>
<keyword evidence="2" id="KW-0732">Signal</keyword>
<protein>
    <recommendedName>
        <fullName evidence="5">Secreted protein</fullName>
    </recommendedName>
</protein>
<dbReference type="EMBL" id="CP021435">
    <property type="protein sequence ID" value="ATJ83329.1"/>
    <property type="molecule type" value="Genomic_DNA"/>
</dbReference>
<gene>
    <name evidence="3" type="ORF">BEI_2342</name>
</gene>
<dbReference type="Proteomes" id="UP000219993">
    <property type="component" value="Chromosome"/>
</dbReference>
<name>A0A291P8Y0_9GAMM</name>
<organism evidence="3 4">
    <name type="scientific">Halomonas beimenensis</name>
    <dbReference type="NCBI Taxonomy" id="475662"/>
    <lineage>
        <taxon>Bacteria</taxon>
        <taxon>Pseudomonadati</taxon>
        <taxon>Pseudomonadota</taxon>
        <taxon>Gammaproteobacteria</taxon>
        <taxon>Oceanospirillales</taxon>
        <taxon>Halomonadaceae</taxon>
        <taxon>Halomonas</taxon>
    </lineage>
</organism>
<feature type="chain" id="PRO_5012968293" description="Secreted protein" evidence="2">
    <location>
        <begin position="18"/>
        <end position="114"/>
    </location>
</feature>
<evidence type="ECO:0008006" key="5">
    <source>
        <dbReference type="Google" id="ProtNLM"/>
    </source>
</evidence>
<dbReference type="AlphaFoldDB" id="A0A291P8Y0"/>
<feature type="region of interest" description="Disordered" evidence="1">
    <location>
        <begin position="42"/>
        <end position="79"/>
    </location>
</feature>
<evidence type="ECO:0000313" key="3">
    <source>
        <dbReference type="EMBL" id="ATJ83329.1"/>
    </source>
</evidence>
<keyword evidence="4" id="KW-1185">Reference proteome</keyword>
<dbReference type="KEGG" id="hbe:BEI_2342"/>
<evidence type="ECO:0000256" key="2">
    <source>
        <dbReference type="SAM" id="SignalP"/>
    </source>
</evidence>
<evidence type="ECO:0000313" key="4">
    <source>
        <dbReference type="Proteomes" id="UP000219993"/>
    </source>
</evidence>